<keyword evidence="2" id="KW-1003">Cell membrane</keyword>
<dbReference type="CDD" id="cd23624">
    <property type="entry name" value="TFP_LU_ECD_CD177_rpt3"/>
    <property type="match status" value="1"/>
</dbReference>
<accession>A0A8D0NWG3</accession>
<feature type="domain" description="UPAR/Ly6" evidence="7">
    <location>
        <begin position="129"/>
        <end position="206"/>
    </location>
</feature>
<feature type="domain" description="UPAR/Ly6" evidence="7">
    <location>
        <begin position="320"/>
        <end position="396"/>
    </location>
</feature>
<dbReference type="PANTHER" id="PTHR16529:SF8">
    <property type="entry name" value="CD177 ANTIGEN"/>
    <property type="match status" value="1"/>
</dbReference>
<dbReference type="CDD" id="cd23623">
    <property type="entry name" value="TFP_LU_ECD_CD177_rpt1"/>
    <property type="match status" value="1"/>
</dbReference>
<dbReference type="CDD" id="cd23636">
    <property type="entry name" value="TFP_LU_ECD_CD177_rpt2"/>
    <property type="match status" value="1"/>
</dbReference>
<dbReference type="GO" id="GO:0005886">
    <property type="term" value="C:plasma membrane"/>
    <property type="evidence" value="ECO:0007669"/>
    <property type="project" value="UniProtKB-SubCell"/>
</dbReference>
<dbReference type="InterPro" id="IPR045860">
    <property type="entry name" value="Snake_toxin-like_sf"/>
</dbReference>
<keyword evidence="4" id="KW-0472">Membrane</keyword>
<evidence type="ECO:0000313" key="8">
    <source>
        <dbReference type="Ensembl" id="ENSSSCP00015024441.1"/>
    </source>
</evidence>
<dbReference type="AlphaFoldDB" id="A0A8D0NWG3"/>
<keyword evidence="3 6" id="KW-0732">Signal</keyword>
<dbReference type="CDD" id="cd23637">
    <property type="entry name" value="TFP_LU_ECD_CD177_rpt4"/>
    <property type="match status" value="1"/>
</dbReference>
<evidence type="ECO:0000256" key="5">
    <source>
        <dbReference type="ARBA" id="ARBA00023180"/>
    </source>
</evidence>
<feature type="signal peptide" evidence="6">
    <location>
        <begin position="1"/>
        <end position="21"/>
    </location>
</feature>
<evidence type="ECO:0000256" key="6">
    <source>
        <dbReference type="SAM" id="SignalP"/>
    </source>
</evidence>
<dbReference type="Proteomes" id="UP000694726">
    <property type="component" value="Unplaced"/>
</dbReference>
<feature type="chain" id="PRO_5034003315" description="UPAR/Ly6 domain-containing protein" evidence="6">
    <location>
        <begin position="22"/>
        <end position="450"/>
    </location>
</feature>
<reference evidence="8" key="1">
    <citation type="submission" date="2025-08" db="UniProtKB">
        <authorList>
            <consortium name="Ensembl"/>
        </authorList>
    </citation>
    <scope>IDENTIFICATION</scope>
</reference>
<dbReference type="InterPro" id="IPR016054">
    <property type="entry name" value="LY6_UPA_recep-like"/>
</dbReference>
<evidence type="ECO:0000256" key="4">
    <source>
        <dbReference type="ARBA" id="ARBA00023136"/>
    </source>
</evidence>
<dbReference type="Pfam" id="PF00021">
    <property type="entry name" value="UPAR_LY6"/>
    <property type="match status" value="3"/>
</dbReference>
<comment type="subcellular location">
    <subcellularLocation>
        <location evidence="1">Cell membrane</location>
    </subcellularLocation>
</comment>
<dbReference type="Ensembl" id="ENSSSCT00015060810.1">
    <property type="protein sequence ID" value="ENSSSCP00015024441.1"/>
    <property type="gene ID" value="ENSSSCG00015045511.1"/>
</dbReference>
<evidence type="ECO:0000256" key="2">
    <source>
        <dbReference type="ARBA" id="ARBA00022475"/>
    </source>
</evidence>
<evidence type="ECO:0000313" key="9">
    <source>
        <dbReference type="Proteomes" id="UP000694726"/>
    </source>
</evidence>
<evidence type="ECO:0000259" key="7">
    <source>
        <dbReference type="Pfam" id="PF00021"/>
    </source>
</evidence>
<protein>
    <recommendedName>
        <fullName evidence="7">UPAR/Ly6 domain-containing protein</fullName>
    </recommendedName>
</protein>
<evidence type="ECO:0000256" key="3">
    <source>
        <dbReference type="ARBA" id="ARBA00022729"/>
    </source>
</evidence>
<dbReference type="InterPro" id="IPR051899">
    <property type="entry name" value="Fert-Immune_med_protein"/>
</dbReference>
<organism evidence="8 9">
    <name type="scientific">Sus scrofa</name>
    <name type="common">Pig</name>
    <dbReference type="NCBI Taxonomy" id="9823"/>
    <lineage>
        <taxon>Eukaryota</taxon>
        <taxon>Metazoa</taxon>
        <taxon>Chordata</taxon>
        <taxon>Craniata</taxon>
        <taxon>Vertebrata</taxon>
        <taxon>Euteleostomi</taxon>
        <taxon>Mammalia</taxon>
        <taxon>Eutheria</taxon>
        <taxon>Laurasiatheria</taxon>
        <taxon>Artiodactyla</taxon>
        <taxon>Suina</taxon>
        <taxon>Suidae</taxon>
        <taxon>Sus</taxon>
    </lineage>
</organism>
<sequence length="450" mass="47945">MSPALLLALLVVTLTLPRVQTLTCFWGSLMEVRNASELPLQWTTGQKNCEDGWGCQELLMLIENGPHVNVVIIKGCTQEANQEARVTHHRTDPGLSIASYTHVCRENLCNSLSTSLPLWTMPPTTGLGSLRCPVCLSAEGCLSAPELTCPAGSTHCYNGALLLSRGGLSTRLKVQGCMTQAGCNLLNGTREIGPISLRETCDPKDFLICHRGIMLTASQNLTQKPEEWTTSAEQLCDLGEVCQETLLLIHAGHRSLLLASKGCSKARTQAPQAISIHSRPPGVLVASYAHFCSFDKCNSASSSSVLLNSLPRLAAPAPGHLRCPTCVGIFGSCSPDIVTCPEGTSHCYNGHIAIQGGGLSSSSNIQGCVAKPSSSLLNHTRNIGVFAVTENSNRRDEGGEDLNKHILQNGAAPAPYLAWMVWLGLSLAIWCGGPSLLIPLPLDSQPLLTP</sequence>
<evidence type="ECO:0000256" key="1">
    <source>
        <dbReference type="ARBA" id="ARBA00004236"/>
    </source>
</evidence>
<name>A0A8D0NWG3_PIG</name>
<feature type="domain" description="UPAR/Ly6" evidence="7">
    <location>
        <begin position="54"/>
        <end position="111"/>
    </location>
</feature>
<dbReference type="PANTHER" id="PTHR16529">
    <property type="entry name" value="CD177 ANTIGEN"/>
    <property type="match status" value="1"/>
</dbReference>
<keyword evidence="5" id="KW-0325">Glycoprotein</keyword>
<proteinExistence type="predicted"/>
<dbReference type="SUPFAM" id="SSF57302">
    <property type="entry name" value="Snake toxin-like"/>
    <property type="match status" value="2"/>
</dbReference>